<feature type="compositionally biased region" description="Basic residues" evidence="1">
    <location>
        <begin position="121"/>
        <end position="131"/>
    </location>
</feature>
<organism evidence="2">
    <name type="scientific">Alexandrium monilatum</name>
    <dbReference type="NCBI Taxonomy" id="311494"/>
    <lineage>
        <taxon>Eukaryota</taxon>
        <taxon>Sar</taxon>
        <taxon>Alveolata</taxon>
        <taxon>Dinophyceae</taxon>
        <taxon>Gonyaulacales</taxon>
        <taxon>Pyrocystaceae</taxon>
        <taxon>Alexandrium</taxon>
    </lineage>
</organism>
<evidence type="ECO:0000313" key="2">
    <source>
        <dbReference type="EMBL" id="CAE4561004.1"/>
    </source>
</evidence>
<sequence>MAELRLSAAEAQLAGTLRGPPSRPYLARAPPWTATRARTPRARRPPQGPAEGDATPRTPHAGALLERPPVRWVGIPAVDSTGGRRQQASRASAGEGCQSTRSSRGPRLSAGGRAAASPPRRVWKPAGRRHAVQQAENASPLQLRETIGRLVEVLGLLVQANADAGACAASIAGATPTPCRERRLVLGPGSPERGCAATPKRRTRGASLGARAGRGPPRGGSPAPPRERRQARASAPGAAGAVAAEALRGESQALKTPRPARSSEGSTAALGAASSKDRCPPPHPRKGATPPPLEHDPGPYALLEESPPLPPNGESWDWPLSRHEKKSRLTALDRCVLMADNRLLEREVQMLRARSPVCAEEARGSGRSSP</sequence>
<feature type="region of interest" description="Disordered" evidence="1">
    <location>
        <begin position="182"/>
        <end position="318"/>
    </location>
</feature>
<proteinExistence type="predicted"/>
<evidence type="ECO:0000256" key="1">
    <source>
        <dbReference type="SAM" id="MobiDB-lite"/>
    </source>
</evidence>
<protein>
    <submittedName>
        <fullName evidence="2">Uncharacterized protein</fullName>
    </submittedName>
</protein>
<feature type="compositionally biased region" description="Low complexity" evidence="1">
    <location>
        <begin position="27"/>
        <end position="37"/>
    </location>
</feature>
<feature type="region of interest" description="Disordered" evidence="1">
    <location>
        <begin position="14"/>
        <end position="137"/>
    </location>
</feature>
<feature type="compositionally biased region" description="Low complexity" evidence="1">
    <location>
        <begin position="205"/>
        <end position="215"/>
    </location>
</feature>
<accession>A0A7S4PS83</accession>
<feature type="compositionally biased region" description="Low complexity" evidence="1">
    <location>
        <begin position="101"/>
        <end position="120"/>
    </location>
</feature>
<reference evidence="2" key="1">
    <citation type="submission" date="2021-01" db="EMBL/GenBank/DDBJ databases">
        <authorList>
            <person name="Corre E."/>
            <person name="Pelletier E."/>
            <person name="Niang G."/>
            <person name="Scheremetjew M."/>
            <person name="Finn R."/>
            <person name="Kale V."/>
            <person name="Holt S."/>
            <person name="Cochrane G."/>
            <person name="Meng A."/>
            <person name="Brown T."/>
            <person name="Cohen L."/>
        </authorList>
    </citation>
    <scope>NUCLEOTIDE SEQUENCE</scope>
    <source>
        <strain evidence="2">CCMP3105</strain>
    </source>
</reference>
<dbReference type="AlphaFoldDB" id="A0A7S4PS83"/>
<gene>
    <name evidence="2" type="ORF">AMON00008_LOCUS623</name>
</gene>
<dbReference type="EMBL" id="HBNR01000805">
    <property type="protein sequence ID" value="CAE4561004.1"/>
    <property type="molecule type" value="Transcribed_RNA"/>
</dbReference>
<name>A0A7S4PS83_9DINO</name>
<feature type="compositionally biased region" description="Low complexity" evidence="1">
    <location>
        <begin position="232"/>
        <end position="246"/>
    </location>
</feature>